<organism evidence="1">
    <name type="scientific">Dulem virus 35</name>
    <dbReference type="NCBI Taxonomy" id="3145753"/>
    <lineage>
        <taxon>Viruses</taxon>
        <taxon>Duplodnaviria</taxon>
        <taxon>Heunggongvirae</taxon>
        <taxon>Uroviricota</taxon>
        <taxon>Caudoviricetes</taxon>
    </lineage>
</organism>
<accession>A0AAU8AZC7</accession>
<dbReference type="EMBL" id="PP511522">
    <property type="protein sequence ID" value="XCD05114.1"/>
    <property type="molecule type" value="Genomic_DNA"/>
</dbReference>
<name>A0AAU8AZC7_9CAUD</name>
<reference evidence="1" key="1">
    <citation type="submission" date="2024-03" db="EMBL/GenBank/DDBJ databases">
        <title>Diverse circular DNA viruses in blood, oral, and fecal samples of captive lemurs.</title>
        <authorList>
            <person name="Paietta E.N."/>
            <person name="Kraberger S."/>
            <person name="Lund M.C."/>
            <person name="Custer J.M."/>
            <person name="Vargas K.M."/>
            <person name="Ehmke E.E."/>
            <person name="Yoder A.D."/>
            <person name="Varsani A."/>
        </authorList>
    </citation>
    <scope>NUCLEOTIDE SEQUENCE</scope>
    <source>
        <strain evidence="1">Duke_24FS_4</strain>
    </source>
</reference>
<evidence type="ECO:0000313" key="1">
    <source>
        <dbReference type="EMBL" id="XCD05114.1"/>
    </source>
</evidence>
<sequence>MKYKCIKELCIPKCDGDGFEIPNEYGYVEIGSIWEENNSLVYGGEVHLERVTGKGEFEWIEISRETLSEAFEIL</sequence>
<protein>
    <submittedName>
        <fullName evidence="1">Uncharacterized protein</fullName>
    </submittedName>
</protein>
<proteinExistence type="predicted"/>